<dbReference type="Proteomes" id="UP000800041">
    <property type="component" value="Unassembled WGS sequence"/>
</dbReference>
<evidence type="ECO:0000313" key="2">
    <source>
        <dbReference type="Proteomes" id="UP000800041"/>
    </source>
</evidence>
<evidence type="ECO:0000313" key="1">
    <source>
        <dbReference type="EMBL" id="KAF1987845.1"/>
    </source>
</evidence>
<keyword evidence="2" id="KW-1185">Reference proteome</keyword>
<accession>A0A6G1H3W5</accession>
<dbReference type="AlphaFoldDB" id="A0A6G1H3W5"/>
<dbReference type="EMBL" id="ML977151">
    <property type="protein sequence ID" value="KAF1987845.1"/>
    <property type="molecule type" value="Genomic_DNA"/>
</dbReference>
<protein>
    <submittedName>
        <fullName evidence="1">Uncharacterized protein</fullName>
    </submittedName>
</protein>
<organism evidence="1 2">
    <name type="scientific">Aulographum hederae CBS 113979</name>
    <dbReference type="NCBI Taxonomy" id="1176131"/>
    <lineage>
        <taxon>Eukaryota</taxon>
        <taxon>Fungi</taxon>
        <taxon>Dikarya</taxon>
        <taxon>Ascomycota</taxon>
        <taxon>Pezizomycotina</taxon>
        <taxon>Dothideomycetes</taxon>
        <taxon>Pleosporomycetidae</taxon>
        <taxon>Aulographales</taxon>
        <taxon>Aulographaceae</taxon>
    </lineage>
</organism>
<gene>
    <name evidence="1" type="ORF">K402DRAFT_46778</name>
</gene>
<name>A0A6G1H3W5_9PEZI</name>
<proteinExistence type="predicted"/>
<sequence>MFFTRRPRMTVTCLFILRSRVLKTSTSKLAQPSPVDPQVHGLAQILSTSRTFDRKMVDRDRSRDVCHASVASPSSFRPLDVPQLFHFSTFTHPSRIQVISCNASLLLASPRRSYQSRTIERSKVQSRQEIPLSYAACLVFQSAQPWKSECR</sequence>
<reference evidence="1" key="1">
    <citation type="journal article" date="2020" name="Stud. Mycol.">
        <title>101 Dothideomycetes genomes: a test case for predicting lifestyles and emergence of pathogens.</title>
        <authorList>
            <person name="Haridas S."/>
            <person name="Albert R."/>
            <person name="Binder M."/>
            <person name="Bloem J."/>
            <person name="Labutti K."/>
            <person name="Salamov A."/>
            <person name="Andreopoulos B."/>
            <person name="Baker S."/>
            <person name="Barry K."/>
            <person name="Bills G."/>
            <person name="Bluhm B."/>
            <person name="Cannon C."/>
            <person name="Castanera R."/>
            <person name="Culley D."/>
            <person name="Daum C."/>
            <person name="Ezra D."/>
            <person name="Gonzalez J."/>
            <person name="Henrissat B."/>
            <person name="Kuo A."/>
            <person name="Liang C."/>
            <person name="Lipzen A."/>
            <person name="Lutzoni F."/>
            <person name="Magnuson J."/>
            <person name="Mondo S."/>
            <person name="Nolan M."/>
            <person name="Ohm R."/>
            <person name="Pangilinan J."/>
            <person name="Park H.-J."/>
            <person name="Ramirez L."/>
            <person name="Alfaro M."/>
            <person name="Sun H."/>
            <person name="Tritt A."/>
            <person name="Yoshinaga Y."/>
            <person name="Zwiers L.-H."/>
            <person name="Turgeon B."/>
            <person name="Goodwin S."/>
            <person name="Spatafora J."/>
            <person name="Crous P."/>
            <person name="Grigoriev I."/>
        </authorList>
    </citation>
    <scope>NUCLEOTIDE SEQUENCE</scope>
    <source>
        <strain evidence="1">CBS 113979</strain>
    </source>
</reference>